<dbReference type="InterPro" id="IPR000847">
    <property type="entry name" value="LysR_HTH_N"/>
</dbReference>
<dbReference type="RefSeq" id="WP_219765816.1">
    <property type="nucleotide sequence ID" value="NZ_JAHYBZ010000010.1"/>
</dbReference>
<name>A0ABS7AGI3_9PROT</name>
<dbReference type="Pfam" id="PF03466">
    <property type="entry name" value="LysR_substrate"/>
    <property type="match status" value="1"/>
</dbReference>
<dbReference type="Pfam" id="PF00126">
    <property type="entry name" value="HTH_1"/>
    <property type="match status" value="1"/>
</dbReference>
<accession>A0ABS7AGI3</accession>
<dbReference type="SUPFAM" id="SSF46785">
    <property type="entry name" value="Winged helix' DNA-binding domain"/>
    <property type="match status" value="1"/>
</dbReference>
<evidence type="ECO:0000256" key="4">
    <source>
        <dbReference type="ARBA" id="ARBA00023163"/>
    </source>
</evidence>
<dbReference type="Proteomes" id="UP001196565">
    <property type="component" value="Unassembled WGS sequence"/>
</dbReference>
<dbReference type="InterPro" id="IPR058163">
    <property type="entry name" value="LysR-type_TF_proteobact-type"/>
</dbReference>
<organism evidence="6 7">
    <name type="scientific">Roseomonas alba</name>
    <dbReference type="NCBI Taxonomy" id="2846776"/>
    <lineage>
        <taxon>Bacteria</taxon>
        <taxon>Pseudomonadati</taxon>
        <taxon>Pseudomonadota</taxon>
        <taxon>Alphaproteobacteria</taxon>
        <taxon>Acetobacterales</taxon>
        <taxon>Roseomonadaceae</taxon>
        <taxon>Roseomonas</taxon>
    </lineage>
</organism>
<reference evidence="6 7" key="1">
    <citation type="submission" date="2021-07" db="EMBL/GenBank/DDBJ databases">
        <authorList>
            <person name="So Y."/>
        </authorList>
    </citation>
    <scope>NUCLEOTIDE SEQUENCE [LARGE SCALE GENOMIC DNA]</scope>
    <source>
        <strain evidence="6 7">HJA6</strain>
    </source>
</reference>
<evidence type="ECO:0000256" key="3">
    <source>
        <dbReference type="ARBA" id="ARBA00023125"/>
    </source>
</evidence>
<dbReference type="PANTHER" id="PTHR30537">
    <property type="entry name" value="HTH-TYPE TRANSCRIPTIONAL REGULATOR"/>
    <property type="match status" value="1"/>
</dbReference>
<feature type="domain" description="HTH lysR-type" evidence="5">
    <location>
        <begin position="5"/>
        <end position="62"/>
    </location>
</feature>
<dbReference type="PANTHER" id="PTHR30537:SF74">
    <property type="entry name" value="HTH-TYPE TRANSCRIPTIONAL REGULATOR TRPI"/>
    <property type="match status" value="1"/>
</dbReference>
<keyword evidence="4" id="KW-0804">Transcription</keyword>
<dbReference type="InterPro" id="IPR005119">
    <property type="entry name" value="LysR_subst-bd"/>
</dbReference>
<keyword evidence="7" id="KW-1185">Reference proteome</keyword>
<proteinExistence type="inferred from homology"/>
<dbReference type="Gene3D" id="3.40.190.10">
    <property type="entry name" value="Periplasmic binding protein-like II"/>
    <property type="match status" value="2"/>
</dbReference>
<sequence>MDRLPPLAALHAFALAMEGGSLAAAAARLNVTQPAISRRVRELEAALGVTLLRRGANAVVPTEAGARYAAALRQAFDSIAAATAELGAGPAAPLRVRAYTTFALRWLIPRLPHFRALHPGVEIEVATSTAPEVDFAREGLDAAVRSSAGPPLKGALRLQPITVVPYATPAALRRAGAAHLTRLGSRIRPGDWAVWLQAQGEGASGHTLLFESTSLAIQAALEGLGAVICPPSYVTEEVRQRRLTPLPGGEAATGEHYWLLLPPGRQRPAAAWFRDWLVTEAHGGAPAGQEIE</sequence>
<evidence type="ECO:0000313" key="6">
    <source>
        <dbReference type="EMBL" id="MBW6401258.1"/>
    </source>
</evidence>
<evidence type="ECO:0000259" key="5">
    <source>
        <dbReference type="PROSITE" id="PS50931"/>
    </source>
</evidence>
<dbReference type="PRINTS" id="PR00039">
    <property type="entry name" value="HTHLYSR"/>
</dbReference>
<keyword evidence="2" id="KW-0805">Transcription regulation</keyword>
<evidence type="ECO:0000313" key="7">
    <source>
        <dbReference type="Proteomes" id="UP001196565"/>
    </source>
</evidence>
<dbReference type="InterPro" id="IPR036390">
    <property type="entry name" value="WH_DNA-bd_sf"/>
</dbReference>
<dbReference type="InterPro" id="IPR036388">
    <property type="entry name" value="WH-like_DNA-bd_sf"/>
</dbReference>
<dbReference type="PROSITE" id="PS50931">
    <property type="entry name" value="HTH_LYSR"/>
    <property type="match status" value="1"/>
</dbReference>
<dbReference type="Gene3D" id="1.10.10.10">
    <property type="entry name" value="Winged helix-like DNA-binding domain superfamily/Winged helix DNA-binding domain"/>
    <property type="match status" value="1"/>
</dbReference>
<comment type="caution">
    <text evidence="6">The sequence shown here is derived from an EMBL/GenBank/DDBJ whole genome shotgun (WGS) entry which is preliminary data.</text>
</comment>
<dbReference type="EMBL" id="JAHYBZ010000010">
    <property type="protein sequence ID" value="MBW6401258.1"/>
    <property type="molecule type" value="Genomic_DNA"/>
</dbReference>
<evidence type="ECO:0000256" key="1">
    <source>
        <dbReference type="ARBA" id="ARBA00009437"/>
    </source>
</evidence>
<protein>
    <submittedName>
        <fullName evidence="6">LysR family transcriptional regulator</fullName>
    </submittedName>
</protein>
<evidence type="ECO:0000256" key="2">
    <source>
        <dbReference type="ARBA" id="ARBA00023015"/>
    </source>
</evidence>
<dbReference type="SUPFAM" id="SSF53850">
    <property type="entry name" value="Periplasmic binding protein-like II"/>
    <property type="match status" value="1"/>
</dbReference>
<gene>
    <name evidence="6" type="ORF">KPL78_25595</name>
</gene>
<keyword evidence="3" id="KW-0238">DNA-binding</keyword>
<comment type="similarity">
    <text evidence="1">Belongs to the LysR transcriptional regulatory family.</text>
</comment>